<name>A0AB94IPF9_9BACI</name>
<evidence type="ECO:0000313" key="2">
    <source>
        <dbReference type="EMBL" id="ETI69001.1"/>
    </source>
</evidence>
<dbReference type="RefSeq" id="WP_024028115.1">
    <property type="nucleotide sequence ID" value="NZ_ALAN01000059.1"/>
</dbReference>
<sequence length="650" mass="72224">MKNTAVLIRDLSEKEFFEKYQCDRFTAMVISNRLRYIVQHMCTDLLNTAFSIILRDWYDFAATISGPPEQDYPMPAVSNSLVLFVGPMTDAVRNMVEEYGTENLNPGDVIIANDPYRIGTHVNDICFVKPVFYEVKGENKIVGFVNMQAHMLDMGGVVPSGFSGTKKDIYENGLVLGPRLFYKEGKPYKPTWDLIFDNARYGEIMRPDMITIYKNLLLGEKETIETIERYGVEAYLGSIKYAIDISAESIGRAFEKLPDGVYEGEEFIDCDGIDNSEEYKVKTKITVRGGKVEVDLSGSSRQARTSINASFLDTKTAIGAAFKYLLDPSSTFTSGVMRNIDIVLPDASVTNAMPPDGAIFLYWETSMPVLLSIFRALKDVLKENAIAGDTCSLNIHNANGFWPDGNPWVTMAQCGGEHGAWGATKAGDADSYSVAYLANNLDPSTEAIEIDVPVVVLRKEYVPDTAGAGQNRGGAGVLKDTLWRTDTQHHSMPLHLKRPSGFGVNGGKDGKTGAVWTWDPENYDIEKEENLLAHNKEAYHISTPVAGKLNPETKMPEVNGEYYYFATVPVWKTKPNAMFRYITNAGGGWGEPYARDPEKVKRDVRDEYVTIEGAKEVYGVIIVGDPITDPEGLIVDYDATKVLRERLAIK</sequence>
<dbReference type="InterPro" id="IPR003692">
    <property type="entry name" value="Hydantoinase_B"/>
</dbReference>
<dbReference type="InterPro" id="IPR045079">
    <property type="entry name" value="Oxoprolinase-like"/>
</dbReference>
<dbReference type="GO" id="GO:0017168">
    <property type="term" value="F:5-oxoprolinase (ATP-hydrolyzing) activity"/>
    <property type="evidence" value="ECO:0007669"/>
    <property type="project" value="TreeGrafter"/>
</dbReference>
<organism evidence="2 3">
    <name type="scientific">Neobacillus vireti LMG 21834</name>
    <dbReference type="NCBI Taxonomy" id="1131730"/>
    <lineage>
        <taxon>Bacteria</taxon>
        <taxon>Bacillati</taxon>
        <taxon>Bacillota</taxon>
        <taxon>Bacilli</taxon>
        <taxon>Bacillales</taxon>
        <taxon>Bacillaceae</taxon>
        <taxon>Neobacillus</taxon>
    </lineage>
</organism>
<feature type="domain" description="Hydantoinase B/oxoprolinase" evidence="1">
    <location>
        <begin position="23"/>
        <end position="592"/>
    </location>
</feature>
<dbReference type="EMBL" id="ALAN01000059">
    <property type="protein sequence ID" value="ETI69001.1"/>
    <property type="molecule type" value="Genomic_DNA"/>
</dbReference>
<accession>A0AB94IPF9</accession>
<gene>
    <name evidence="2" type="ORF">BAVI_09576</name>
</gene>
<dbReference type="GO" id="GO:0006749">
    <property type="term" value="P:glutathione metabolic process"/>
    <property type="evidence" value="ECO:0007669"/>
    <property type="project" value="TreeGrafter"/>
</dbReference>
<reference evidence="2 3" key="1">
    <citation type="journal article" date="2014" name="Environ. Microbiol.">
        <title>The nitrate-ammonifying and nosZ-carrying bacterium Bacillus vireti is a potent source and sink for nitric and nitrous oxide under high nitrate conditions.</title>
        <authorList>
            <person name="Mania D."/>
            <person name="Heylen K."/>
            <person name="van Spanning R.J."/>
            <person name="Frostegard A."/>
        </authorList>
    </citation>
    <scope>NUCLEOTIDE SEQUENCE [LARGE SCALE GENOMIC DNA]</scope>
    <source>
        <strain evidence="2 3">LMG 21834</strain>
    </source>
</reference>
<keyword evidence="3" id="KW-1185">Reference proteome</keyword>
<dbReference type="PANTHER" id="PTHR11365">
    <property type="entry name" value="5-OXOPROLINASE RELATED"/>
    <property type="match status" value="1"/>
</dbReference>
<dbReference type="AlphaFoldDB" id="A0AB94IPF9"/>
<dbReference type="GO" id="GO:0005829">
    <property type="term" value="C:cytosol"/>
    <property type="evidence" value="ECO:0007669"/>
    <property type="project" value="TreeGrafter"/>
</dbReference>
<dbReference type="Proteomes" id="UP000018877">
    <property type="component" value="Unassembled WGS sequence"/>
</dbReference>
<comment type="caution">
    <text evidence="2">The sequence shown here is derived from an EMBL/GenBank/DDBJ whole genome shotgun (WGS) entry which is preliminary data.</text>
</comment>
<dbReference type="Pfam" id="PF02538">
    <property type="entry name" value="Hydantoinase_B"/>
    <property type="match status" value="1"/>
</dbReference>
<proteinExistence type="predicted"/>
<dbReference type="PANTHER" id="PTHR11365:SF23">
    <property type="entry name" value="HYPOTHETICAL 5-OXOPROLINASE (EUROFUNG)-RELATED"/>
    <property type="match status" value="1"/>
</dbReference>
<protein>
    <submittedName>
        <fullName evidence="2">5-oxoprolinase</fullName>
    </submittedName>
</protein>
<evidence type="ECO:0000313" key="3">
    <source>
        <dbReference type="Proteomes" id="UP000018877"/>
    </source>
</evidence>
<evidence type="ECO:0000259" key="1">
    <source>
        <dbReference type="Pfam" id="PF02538"/>
    </source>
</evidence>